<keyword evidence="3 6" id="KW-0694">RNA-binding</keyword>
<gene>
    <name evidence="6" type="primary">rpsQ</name>
    <name evidence="8" type="ORF">SAMN05421848_0706</name>
</gene>
<evidence type="ECO:0000256" key="2">
    <source>
        <dbReference type="ARBA" id="ARBA00022730"/>
    </source>
</evidence>
<dbReference type="CDD" id="cd00364">
    <property type="entry name" value="Ribosomal_uS17"/>
    <property type="match status" value="1"/>
</dbReference>
<keyword evidence="2 6" id="KW-0699">rRNA-binding</keyword>
<dbReference type="AlphaFoldDB" id="A0A1I1HJH1"/>
<dbReference type="GO" id="GO:0022627">
    <property type="term" value="C:cytosolic small ribosomal subunit"/>
    <property type="evidence" value="ECO:0007669"/>
    <property type="project" value="UniProtKB-UniRule"/>
</dbReference>
<dbReference type="SUPFAM" id="SSF50249">
    <property type="entry name" value="Nucleic acid-binding proteins"/>
    <property type="match status" value="1"/>
</dbReference>
<accession>A0A1I1HJH1</accession>
<comment type="similarity">
    <text evidence="1 6 7">Belongs to the universal ribosomal protein uS17 family.</text>
</comment>
<comment type="subunit">
    <text evidence="6">Part of the 30S ribosomal subunit.</text>
</comment>
<keyword evidence="5 6" id="KW-0687">Ribonucleoprotein</keyword>
<evidence type="ECO:0000256" key="6">
    <source>
        <dbReference type="HAMAP-Rule" id="MF_01345"/>
    </source>
</evidence>
<dbReference type="InterPro" id="IPR012340">
    <property type="entry name" value="NA-bd_OB-fold"/>
</dbReference>
<evidence type="ECO:0000256" key="7">
    <source>
        <dbReference type="RuleBase" id="RU003872"/>
    </source>
</evidence>
<keyword evidence="9" id="KW-1185">Reference proteome</keyword>
<dbReference type="GO" id="GO:0003735">
    <property type="term" value="F:structural constituent of ribosome"/>
    <property type="evidence" value="ECO:0007669"/>
    <property type="project" value="UniProtKB-UniRule"/>
</dbReference>
<dbReference type="InterPro" id="IPR019984">
    <property type="entry name" value="Ribosomal_uS17_bact/chlr"/>
</dbReference>
<dbReference type="Pfam" id="PF00366">
    <property type="entry name" value="Ribosomal_S17"/>
    <property type="match status" value="1"/>
</dbReference>
<dbReference type="GO" id="GO:0006412">
    <property type="term" value="P:translation"/>
    <property type="evidence" value="ECO:0007669"/>
    <property type="project" value="UniProtKB-UniRule"/>
</dbReference>
<dbReference type="Proteomes" id="UP000199046">
    <property type="component" value="Unassembled WGS sequence"/>
</dbReference>
<evidence type="ECO:0000256" key="3">
    <source>
        <dbReference type="ARBA" id="ARBA00022884"/>
    </source>
</evidence>
<dbReference type="GO" id="GO:0019843">
    <property type="term" value="F:rRNA binding"/>
    <property type="evidence" value="ECO:0007669"/>
    <property type="project" value="UniProtKB-UniRule"/>
</dbReference>
<dbReference type="NCBIfam" id="NF004123">
    <property type="entry name" value="PRK05610.1"/>
    <property type="match status" value="1"/>
</dbReference>
<dbReference type="HAMAP" id="MF_01345_B">
    <property type="entry name" value="Ribosomal_uS17_B"/>
    <property type="match status" value="1"/>
</dbReference>
<protein>
    <recommendedName>
        <fullName evidence="6">Small ribosomal subunit protein uS17</fullName>
    </recommendedName>
</protein>
<dbReference type="InterPro" id="IPR000266">
    <property type="entry name" value="Ribosomal_uS17"/>
</dbReference>
<reference evidence="9" key="1">
    <citation type="submission" date="2016-10" db="EMBL/GenBank/DDBJ databases">
        <authorList>
            <person name="Varghese N."/>
            <person name="Submissions S."/>
        </authorList>
    </citation>
    <scope>NUCLEOTIDE SEQUENCE [LARGE SCALE GENOMIC DNA]</scope>
    <source>
        <strain evidence="9">DSM 23439</strain>
    </source>
</reference>
<evidence type="ECO:0000256" key="4">
    <source>
        <dbReference type="ARBA" id="ARBA00022980"/>
    </source>
</evidence>
<dbReference type="RefSeq" id="WP_090130896.1">
    <property type="nucleotide sequence ID" value="NZ_FOLY01000002.1"/>
</dbReference>
<evidence type="ECO:0000313" key="9">
    <source>
        <dbReference type="Proteomes" id="UP000199046"/>
    </source>
</evidence>
<evidence type="ECO:0000256" key="1">
    <source>
        <dbReference type="ARBA" id="ARBA00010254"/>
    </source>
</evidence>
<evidence type="ECO:0000256" key="5">
    <source>
        <dbReference type="ARBA" id="ARBA00023274"/>
    </source>
</evidence>
<name>A0A1I1HJH1_9GAMM</name>
<dbReference type="PRINTS" id="PR00973">
    <property type="entry name" value="RIBOSOMALS17"/>
</dbReference>
<comment type="function">
    <text evidence="6">One of the primary rRNA binding proteins, it binds specifically to the 5'-end of 16S ribosomal RNA.</text>
</comment>
<dbReference type="NCBIfam" id="TIGR03635">
    <property type="entry name" value="uS17_bact"/>
    <property type="match status" value="1"/>
</dbReference>
<dbReference type="OrthoDB" id="9811714at2"/>
<keyword evidence="4 6" id="KW-0689">Ribosomal protein</keyword>
<evidence type="ECO:0000313" key="8">
    <source>
        <dbReference type="EMBL" id="SFC23712.1"/>
    </source>
</evidence>
<proteinExistence type="inferred from homology"/>
<dbReference type="PANTHER" id="PTHR10744">
    <property type="entry name" value="40S RIBOSOMAL PROTEIN S11 FAMILY MEMBER"/>
    <property type="match status" value="1"/>
</dbReference>
<dbReference type="STRING" id="402385.SAMN05421848_0706"/>
<dbReference type="PANTHER" id="PTHR10744:SF1">
    <property type="entry name" value="SMALL RIBOSOMAL SUBUNIT PROTEIN US17M"/>
    <property type="match status" value="1"/>
</dbReference>
<organism evidence="8 9">
    <name type="scientific">Kushneria avicenniae</name>
    <dbReference type="NCBI Taxonomy" id="402385"/>
    <lineage>
        <taxon>Bacteria</taxon>
        <taxon>Pseudomonadati</taxon>
        <taxon>Pseudomonadota</taxon>
        <taxon>Gammaproteobacteria</taxon>
        <taxon>Oceanospirillales</taxon>
        <taxon>Halomonadaceae</taxon>
        <taxon>Kushneria</taxon>
    </lineage>
</organism>
<sequence length="88" mass="10228">MAEEQANQARRLTGRVVSDRMEKSIVVMIERRERHPIYGKYMKRSTKLHAHDETNQAHIGDLVSIEECRPISKKKAWTLVEVVEQARG</sequence>
<dbReference type="PROSITE" id="PS00056">
    <property type="entry name" value="RIBOSOMAL_S17"/>
    <property type="match status" value="1"/>
</dbReference>
<dbReference type="EMBL" id="FOLY01000002">
    <property type="protein sequence ID" value="SFC23712.1"/>
    <property type="molecule type" value="Genomic_DNA"/>
</dbReference>
<dbReference type="Gene3D" id="2.40.50.140">
    <property type="entry name" value="Nucleic acid-binding proteins"/>
    <property type="match status" value="1"/>
</dbReference>
<dbReference type="InterPro" id="IPR019979">
    <property type="entry name" value="Ribosomal_uS17_CS"/>
</dbReference>